<dbReference type="InterPro" id="IPR036291">
    <property type="entry name" value="NAD(P)-bd_dom_sf"/>
</dbReference>
<keyword evidence="3" id="KW-1185">Reference proteome</keyword>
<gene>
    <name evidence="2" type="ORF">ONB1V03_LOCUS17065</name>
</gene>
<dbReference type="PRINTS" id="PR00080">
    <property type="entry name" value="SDRFAMILY"/>
</dbReference>
<dbReference type="Pfam" id="PF13561">
    <property type="entry name" value="adh_short_C2"/>
    <property type="match status" value="1"/>
</dbReference>
<organism evidence="2">
    <name type="scientific">Oppiella nova</name>
    <dbReference type="NCBI Taxonomy" id="334625"/>
    <lineage>
        <taxon>Eukaryota</taxon>
        <taxon>Metazoa</taxon>
        <taxon>Ecdysozoa</taxon>
        <taxon>Arthropoda</taxon>
        <taxon>Chelicerata</taxon>
        <taxon>Arachnida</taxon>
        <taxon>Acari</taxon>
        <taxon>Acariformes</taxon>
        <taxon>Sarcoptiformes</taxon>
        <taxon>Oribatida</taxon>
        <taxon>Brachypylina</taxon>
        <taxon>Oppioidea</taxon>
        <taxon>Oppiidae</taxon>
        <taxon>Oppiella</taxon>
    </lineage>
</organism>
<dbReference type="PANTHER" id="PTHR43975:SF2">
    <property type="entry name" value="EG:BACR7A4.14 PROTEIN-RELATED"/>
    <property type="match status" value="1"/>
</dbReference>
<evidence type="ECO:0000313" key="3">
    <source>
        <dbReference type="Proteomes" id="UP000728032"/>
    </source>
</evidence>
<dbReference type="SUPFAM" id="SSF51735">
    <property type="entry name" value="NAD(P)-binding Rossmann-fold domains"/>
    <property type="match status" value="1"/>
</dbReference>
<accession>A0A7R9MHS3</accession>
<dbReference type="PRINTS" id="PR00081">
    <property type="entry name" value="GDHRDH"/>
</dbReference>
<protein>
    <submittedName>
        <fullName evidence="2">Uncharacterized protein</fullName>
    </submittedName>
</protein>
<dbReference type="OrthoDB" id="6486581at2759"/>
<dbReference type="InterPro" id="IPR020904">
    <property type="entry name" value="Sc_DH/Rdtase_CS"/>
</dbReference>
<sequence>MNTNVRSIQVLTQLVVPYLESTKGNIINISSVAALIPFPQAMAYCMAKSALDMFTKCLALQLGPKGIRVNSINPAAIRTPIFETMTGDSNLLALMEKTCRDTYPLQRIGEPEDVAEAVVFLASPTSASFITGLIMPVDGGALRAPAPKGDYQKQ</sequence>
<dbReference type="PANTHER" id="PTHR43975">
    <property type="entry name" value="ZGC:101858"/>
    <property type="match status" value="1"/>
</dbReference>
<dbReference type="PROSITE" id="PS00061">
    <property type="entry name" value="ADH_SHORT"/>
    <property type="match status" value="1"/>
</dbReference>
<dbReference type="AlphaFoldDB" id="A0A7R9MHS3"/>
<evidence type="ECO:0000256" key="1">
    <source>
        <dbReference type="ARBA" id="ARBA00023002"/>
    </source>
</evidence>
<dbReference type="Proteomes" id="UP000728032">
    <property type="component" value="Unassembled WGS sequence"/>
</dbReference>
<dbReference type="EMBL" id="CAJPVJ010020418">
    <property type="protein sequence ID" value="CAG2177636.1"/>
    <property type="molecule type" value="Genomic_DNA"/>
</dbReference>
<dbReference type="Gene3D" id="3.40.50.720">
    <property type="entry name" value="NAD(P)-binding Rossmann-like Domain"/>
    <property type="match status" value="1"/>
</dbReference>
<reference evidence="2" key="1">
    <citation type="submission" date="2020-11" db="EMBL/GenBank/DDBJ databases">
        <authorList>
            <person name="Tran Van P."/>
        </authorList>
    </citation>
    <scope>NUCLEOTIDE SEQUENCE</scope>
</reference>
<dbReference type="InterPro" id="IPR002347">
    <property type="entry name" value="SDR_fam"/>
</dbReference>
<proteinExistence type="predicted"/>
<keyword evidence="1" id="KW-0560">Oxidoreductase</keyword>
<dbReference type="GO" id="GO:0016491">
    <property type="term" value="F:oxidoreductase activity"/>
    <property type="evidence" value="ECO:0007669"/>
    <property type="project" value="UniProtKB-KW"/>
</dbReference>
<name>A0A7R9MHS3_9ACAR</name>
<dbReference type="EMBL" id="OC935243">
    <property type="protein sequence ID" value="CAD7660498.1"/>
    <property type="molecule type" value="Genomic_DNA"/>
</dbReference>
<evidence type="ECO:0000313" key="2">
    <source>
        <dbReference type="EMBL" id="CAD7660498.1"/>
    </source>
</evidence>